<keyword evidence="1" id="KW-0812">Transmembrane</keyword>
<dbReference type="InterPro" id="IPR000801">
    <property type="entry name" value="Esterase-like"/>
</dbReference>
<accession>M3F6C7</accession>
<name>M3F6C7_9ACTN</name>
<feature type="transmembrane region" description="Helical" evidence="1">
    <location>
        <begin position="39"/>
        <end position="60"/>
    </location>
</feature>
<proteinExistence type="predicted"/>
<keyword evidence="1" id="KW-0472">Membrane</keyword>
<dbReference type="Gene3D" id="3.40.50.1820">
    <property type="entry name" value="alpha/beta hydrolase"/>
    <property type="match status" value="1"/>
</dbReference>
<dbReference type="EMBL" id="KB405057">
    <property type="protein sequence ID" value="EMF57168.1"/>
    <property type="molecule type" value="Genomic_DNA"/>
</dbReference>
<dbReference type="GO" id="GO:0016747">
    <property type="term" value="F:acyltransferase activity, transferring groups other than amino-acyl groups"/>
    <property type="evidence" value="ECO:0007669"/>
    <property type="project" value="TreeGrafter"/>
</dbReference>
<organism evidence="2 3">
    <name type="scientific">Streptomyces bottropensis ATCC 25435</name>
    <dbReference type="NCBI Taxonomy" id="1054862"/>
    <lineage>
        <taxon>Bacteria</taxon>
        <taxon>Bacillati</taxon>
        <taxon>Actinomycetota</taxon>
        <taxon>Actinomycetes</taxon>
        <taxon>Kitasatosporales</taxon>
        <taxon>Streptomycetaceae</taxon>
        <taxon>Streptomyces</taxon>
    </lineage>
</organism>
<sequence>MGLTSDNVLVLAVLSAVLLFAGTVWLWPRLARHGWRAVGGRIAVLLATQAALFASVGLVANQAFGFYASWADLLGRESGQGVVVDHDGADTGGPLRVVDTQPLNGTGGERPQVGGQIQKVEIVGRTTRIATPAYVYLPPEYFQARYRSRTFPAAVVLTGYPGTAEALVQGLHYPRTARGLAREGTAQPMILIMLRPTVAPPRDTECVDVPGGPRTESFFARDLPDAVGHHYRVGKRPGSWGIVGDSTGGYCALKLAMHHPRMYAAGAGLSPYYKAPSDPTTGDLFHGDKTLRNEADLFWYLAHRPAPDTSLLVTSSKQGETNYKDTLKFIESVEEKKPTRISSIILDSGGHNFNTWRREIPATLQWLSGRLSDR</sequence>
<dbReference type="PANTHER" id="PTHR48098">
    <property type="entry name" value="ENTEROCHELIN ESTERASE-RELATED"/>
    <property type="match status" value="1"/>
</dbReference>
<evidence type="ECO:0000256" key="1">
    <source>
        <dbReference type="SAM" id="Phobius"/>
    </source>
</evidence>
<dbReference type="Proteomes" id="UP000030760">
    <property type="component" value="Unassembled WGS sequence"/>
</dbReference>
<dbReference type="Pfam" id="PF00756">
    <property type="entry name" value="Esterase"/>
    <property type="match status" value="1"/>
</dbReference>
<feature type="transmembrane region" description="Helical" evidence="1">
    <location>
        <begin position="6"/>
        <end position="27"/>
    </location>
</feature>
<dbReference type="RefSeq" id="WP_005475788.1">
    <property type="nucleotide sequence ID" value="NZ_KB405057.1"/>
</dbReference>
<evidence type="ECO:0008006" key="4">
    <source>
        <dbReference type="Google" id="ProtNLM"/>
    </source>
</evidence>
<dbReference type="InterPro" id="IPR029058">
    <property type="entry name" value="AB_hydrolase_fold"/>
</dbReference>
<dbReference type="AlphaFoldDB" id="M3F6C7"/>
<dbReference type="GeneID" id="96264746"/>
<keyword evidence="1" id="KW-1133">Transmembrane helix</keyword>
<dbReference type="PANTHER" id="PTHR48098:SF1">
    <property type="entry name" value="DIACYLGLYCEROL ACYLTRANSFERASE_MYCOLYLTRANSFERASE AG85A"/>
    <property type="match status" value="1"/>
</dbReference>
<gene>
    <name evidence="2" type="ORF">SBD_1330</name>
</gene>
<evidence type="ECO:0000313" key="3">
    <source>
        <dbReference type="Proteomes" id="UP000030760"/>
    </source>
</evidence>
<protein>
    <recommendedName>
        <fullName evidence="4">Esterase</fullName>
    </recommendedName>
</protein>
<dbReference type="InterPro" id="IPR050583">
    <property type="entry name" value="Mycobacterial_A85_antigen"/>
</dbReference>
<dbReference type="SUPFAM" id="SSF53474">
    <property type="entry name" value="alpha/beta-Hydrolases"/>
    <property type="match status" value="1"/>
</dbReference>
<evidence type="ECO:0000313" key="2">
    <source>
        <dbReference type="EMBL" id="EMF57168.1"/>
    </source>
</evidence>
<reference evidence="3" key="1">
    <citation type="journal article" date="2013" name="Genome Announc.">
        <title>Draft Genome Sequence of Streptomyces bottropensis ATCC 25435, a Bottromycin-Producing Actinomycete.</title>
        <authorList>
            <person name="Zhang H."/>
            <person name="Zhou W."/>
            <person name="Zhuang Y."/>
            <person name="Liang X."/>
            <person name="Liu T."/>
        </authorList>
    </citation>
    <scope>NUCLEOTIDE SEQUENCE [LARGE SCALE GENOMIC DNA]</scope>
    <source>
        <strain evidence="3">ATCC 25435</strain>
    </source>
</reference>